<organism evidence="1 2">
    <name type="scientific">Aquirhabdus parva</name>
    <dbReference type="NCBI Taxonomy" id="2283318"/>
    <lineage>
        <taxon>Bacteria</taxon>
        <taxon>Pseudomonadati</taxon>
        <taxon>Pseudomonadota</taxon>
        <taxon>Gammaproteobacteria</taxon>
        <taxon>Moraxellales</taxon>
        <taxon>Moraxellaceae</taxon>
        <taxon>Aquirhabdus</taxon>
    </lineage>
</organism>
<dbReference type="EMBL" id="CP031222">
    <property type="protein sequence ID" value="AXI02100.1"/>
    <property type="molecule type" value="Genomic_DNA"/>
</dbReference>
<keyword evidence="2" id="KW-1185">Reference proteome</keyword>
<dbReference type="AlphaFoldDB" id="A0A345P491"/>
<protein>
    <submittedName>
        <fullName evidence="1">Uncharacterized protein</fullName>
    </submittedName>
</protein>
<reference evidence="1 2" key="1">
    <citation type="submission" date="2018-07" db="EMBL/GenBank/DDBJ databases">
        <title>Genome sequencing of Moraxellaceae gen. HYN0046.</title>
        <authorList>
            <person name="Kim M."/>
            <person name="Yi H."/>
        </authorList>
    </citation>
    <scope>NUCLEOTIDE SEQUENCE [LARGE SCALE GENOMIC DNA]</scope>
    <source>
        <strain evidence="1 2">HYN0046</strain>
    </source>
</reference>
<evidence type="ECO:0000313" key="2">
    <source>
        <dbReference type="Proteomes" id="UP000253940"/>
    </source>
</evidence>
<evidence type="ECO:0000313" key="1">
    <source>
        <dbReference type="EMBL" id="AXI02100.1"/>
    </source>
</evidence>
<accession>A0A345P491</accession>
<proteinExistence type="predicted"/>
<dbReference type="OrthoDB" id="5397649at2"/>
<dbReference type="KEGG" id="mbah:HYN46_04050"/>
<name>A0A345P491_9GAMM</name>
<dbReference type="RefSeq" id="WP_114898210.1">
    <property type="nucleotide sequence ID" value="NZ_CP031222.1"/>
</dbReference>
<dbReference type="Proteomes" id="UP000253940">
    <property type="component" value="Chromosome"/>
</dbReference>
<sequence>MKSKVLIVASAISIMGGIGLISPAQAYPHYGRNWAGAYHFHYNPVGWRGGYWRQGWHGGHYGWWWGVGGAWLLYPAPIYPYPDPELEPAYVVSEPVTTIVESQPAQPLPQTAPAPVMQKVWYYCGSPQGYYPNVPSCPSGWQKTPVKPSDAR</sequence>
<gene>
    <name evidence="1" type="ORF">HYN46_04050</name>
</gene>